<gene>
    <name evidence="2" type="ORF">BcDW1_5648</name>
</gene>
<proteinExistence type="predicted"/>
<evidence type="ECO:0000313" key="2">
    <source>
        <dbReference type="EMBL" id="EMR85732.1"/>
    </source>
</evidence>
<reference evidence="3" key="1">
    <citation type="journal article" date="2013" name="Genome Announc.">
        <title>Draft genome sequence of Botrytis cinerea BcDW1, inoculum for noble rot of grape berries.</title>
        <authorList>
            <person name="Blanco-Ulate B."/>
            <person name="Allen G."/>
            <person name="Powell A.L."/>
            <person name="Cantu D."/>
        </authorList>
    </citation>
    <scope>NUCLEOTIDE SEQUENCE [LARGE SCALE GENOMIC DNA]</scope>
    <source>
        <strain evidence="3">BcDW1</strain>
    </source>
</reference>
<dbReference type="AlphaFoldDB" id="M7UPW3"/>
<feature type="signal peptide" evidence="1">
    <location>
        <begin position="1"/>
        <end position="18"/>
    </location>
</feature>
<sequence>MVEIVLLLFLAVSSRVSGESSYWVVGDGDNGVFAFDHSAENQIGMEIGICVAFEKSKGFCPVARGTVVLFNIDYRFATNRG</sequence>
<evidence type="ECO:0008006" key="4">
    <source>
        <dbReference type="Google" id="ProtNLM"/>
    </source>
</evidence>
<dbReference type="Proteomes" id="UP000012045">
    <property type="component" value="Unassembled WGS sequence"/>
</dbReference>
<name>M7UPW3_BOTF1</name>
<dbReference type="HOGENOM" id="CLU_2573589_0_0_1"/>
<accession>M7UPW3</accession>
<keyword evidence="1" id="KW-0732">Signal</keyword>
<dbReference type="EMBL" id="KB707888">
    <property type="protein sequence ID" value="EMR85732.1"/>
    <property type="molecule type" value="Genomic_DNA"/>
</dbReference>
<feature type="chain" id="PRO_5004086489" description="Secreted protein" evidence="1">
    <location>
        <begin position="19"/>
        <end position="81"/>
    </location>
</feature>
<protein>
    <recommendedName>
        <fullName evidence="4">Secreted protein</fullName>
    </recommendedName>
</protein>
<evidence type="ECO:0000313" key="3">
    <source>
        <dbReference type="Proteomes" id="UP000012045"/>
    </source>
</evidence>
<evidence type="ECO:0000256" key="1">
    <source>
        <dbReference type="SAM" id="SignalP"/>
    </source>
</evidence>
<organism evidence="2 3">
    <name type="scientific">Botryotinia fuckeliana (strain BcDW1)</name>
    <name type="common">Noble rot fungus</name>
    <name type="synonym">Botrytis cinerea</name>
    <dbReference type="NCBI Taxonomy" id="1290391"/>
    <lineage>
        <taxon>Eukaryota</taxon>
        <taxon>Fungi</taxon>
        <taxon>Dikarya</taxon>
        <taxon>Ascomycota</taxon>
        <taxon>Pezizomycotina</taxon>
        <taxon>Leotiomycetes</taxon>
        <taxon>Helotiales</taxon>
        <taxon>Sclerotiniaceae</taxon>
        <taxon>Botrytis</taxon>
    </lineage>
</organism>